<dbReference type="Proteomes" id="UP000299102">
    <property type="component" value="Unassembled WGS sequence"/>
</dbReference>
<sequence>MRDSVFVLKATIEANNIDEFPISKPSIQIRIRTEKRKEHAEAIKIDFQKKVPEVVAVHWDDKLFPALNVQKSKEERLPIVISYENKEQLIAVPRLESPTRSEQAQADRNVIVDWNLEDKGQNFIVILLL</sequence>
<proteinExistence type="predicted"/>
<evidence type="ECO:0000313" key="1">
    <source>
        <dbReference type="EMBL" id="GBP85110.1"/>
    </source>
</evidence>
<keyword evidence="2" id="KW-1185">Reference proteome</keyword>
<comment type="caution">
    <text evidence="1">The sequence shown here is derived from an EMBL/GenBank/DDBJ whole genome shotgun (WGS) entry which is preliminary data.</text>
</comment>
<dbReference type="EMBL" id="BGZK01001716">
    <property type="protein sequence ID" value="GBP85110.1"/>
    <property type="molecule type" value="Genomic_DNA"/>
</dbReference>
<gene>
    <name evidence="1" type="ORF">EVAR_51230_1</name>
</gene>
<evidence type="ECO:0000313" key="2">
    <source>
        <dbReference type="Proteomes" id="UP000299102"/>
    </source>
</evidence>
<organism evidence="1 2">
    <name type="scientific">Eumeta variegata</name>
    <name type="common">Bagworm moth</name>
    <name type="synonym">Eumeta japonica</name>
    <dbReference type="NCBI Taxonomy" id="151549"/>
    <lineage>
        <taxon>Eukaryota</taxon>
        <taxon>Metazoa</taxon>
        <taxon>Ecdysozoa</taxon>
        <taxon>Arthropoda</taxon>
        <taxon>Hexapoda</taxon>
        <taxon>Insecta</taxon>
        <taxon>Pterygota</taxon>
        <taxon>Neoptera</taxon>
        <taxon>Endopterygota</taxon>
        <taxon>Lepidoptera</taxon>
        <taxon>Glossata</taxon>
        <taxon>Ditrysia</taxon>
        <taxon>Tineoidea</taxon>
        <taxon>Psychidae</taxon>
        <taxon>Oiketicinae</taxon>
        <taxon>Eumeta</taxon>
    </lineage>
</organism>
<dbReference type="OrthoDB" id="6626714at2759"/>
<dbReference type="AlphaFoldDB" id="A0A4C1ZBK6"/>
<name>A0A4C1ZBK6_EUMVA</name>
<reference evidence="1 2" key="1">
    <citation type="journal article" date="2019" name="Commun. Biol.">
        <title>The bagworm genome reveals a unique fibroin gene that provides high tensile strength.</title>
        <authorList>
            <person name="Kono N."/>
            <person name="Nakamura H."/>
            <person name="Ohtoshi R."/>
            <person name="Tomita M."/>
            <person name="Numata K."/>
            <person name="Arakawa K."/>
        </authorList>
    </citation>
    <scope>NUCLEOTIDE SEQUENCE [LARGE SCALE GENOMIC DNA]</scope>
</reference>
<accession>A0A4C1ZBK6</accession>
<protein>
    <submittedName>
        <fullName evidence="1">Uncharacterized protein</fullName>
    </submittedName>
</protein>